<dbReference type="AlphaFoldDB" id="A0A443YVQ0"/>
<dbReference type="Proteomes" id="UP000288789">
    <property type="component" value="Unassembled WGS sequence"/>
</dbReference>
<proteinExistence type="predicted"/>
<sequence length="532" mass="55854">MNLQTLFKITAIASALALAGCGGDIEVNPTVNDNSVNNSNNSSGGGETPTDPTGDNLCASYNGLQGAFDGRDCEYNLEFASRNVEITEDITFAELPDGGVHVFDGALLIGEDCDTTTTCTINETGPVVTVEPGATLAFTSGEAIVRVARGAKLNAIGTFAKPVTFTSANAFTRFDVVGNGPRFADWGGIIVNGQGITNQCTDAQRDANTCNVSSEGIVSYYGGNDNADDSGSMKYAKIWYAGSGPRAGGDGDDLNSLTLNAVGSGSSYEYVHIHQGYDDGIEFFGGAANVKRVVFTDTQDDSMDIDAGWQGNAQFLYIKHGTVNVDGTDVFMGNGGFEADGEKNSGPEYSQAPTSRPTIANVTVVTTDGLSTRDNDPSTAMKFDDNFQGQLYNFLLVKDDVATNDTRCILFTGDGELGVVADGLNFFSSAMACVAENEFTSAALLPDGSTRQEWFDNGGVNARLGGNATVFAADGFATDMTSADITVTADDLSALGNDYFETVDYIGAVSSDDTSSEWYQWVEAALAAAEQD</sequence>
<keyword evidence="2" id="KW-0732">Signal</keyword>
<evidence type="ECO:0000256" key="1">
    <source>
        <dbReference type="SAM" id="MobiDB-lite"/>
    </source>
</evidence>
<feature type="compositionally biased region" description="Low complexity" evidence="1">
    <location>
        <begin position="32"/>
        <end position="55"/>
    </location>
</feature>
<comment type="caution">
    <text evidence="3">The sequence shown here is derived from an EMBL/GenBank/DDBJ whole genome shotgun (WGS) entry which is preliminary data.</text>
</comment>
<feature type="region of interest" description="Disordered" evidence="1">
    <location>
        <begin position="32"/>
        <end position="56"/>
    </location>
</feature>
<evidence type="ECO:0008006" key="5">
    <source>
        <dbReference type="Google" id="ProtNLM"/>
    </source>
</evidence>
<evidence type="ECO:0000313" key="3">
    <source>
        <dbReference type="EMBL" id="RWU08064.1"/>
    </source>
</evidence>
<gene>
    <name evidence="3" type="ORF">EGC76_11425</name>
</gene>
<evidence type="ECO:0000313" key="4">
    <source>
        <dbReference type="Proteomes" id="UP000288789"/>
    </source>
</evidence>
<feature type="signal peptide" evidence="2">
    <location>
        <begin position="1"/>
        <end position="19"/>
    </location>
</feature>
<protein>
    <recommendedName>
        <fullName evidence="5">Serine/threonine protein kinase</fullName>
    </recommendedName>
</protein>
<organism evidence="3 4">
    <name type="scientific">Pseudidiomarina gelatinasegens</name>
    <dbReference type="NCBI Taxonomy" id="2487740"/>
    <lineage>
        <taxon>Bacteria</taxon>
        <taxon>Pseudomonadati</taxon>
        <taxon>Pseudomonadota</taxon>
        <taxon>Gammaproteobacteria</taxon>
        <taxon>Alteromonadales</taxon>
        <taxon>Idiomarinaceae</taxon>
        <taxon>Pseudidiomarina</taxon>
    </lineage>
</organism>
<accession>A0A443YVQ0</accession>
<keyword evidence="4" id="KW-1185">Reference proteome</keyword>
<dbReference type="RefSeq" id="WP_128353136.1">
    <property type="nucleotide sequence ID" value="NZ_RSFE01000012.1"/>
</dbReference>
<dbReference type="PANTHER" id="PTHR41339:SF1">
    <property type="entry name" value="SECRETED PROTEIN"/>
    <property type="match status" value="1"/>
</dbReference>
<evidence type="ECO:0000256" key="2">
    <source>
        <dbReference type="SAM" id="SignalP"/>
    </source>
</evidence>
<name>A0A443YVQ0_9GAMM</name>
<dbReference type="PANTHER" id="PTHR41339">
    <property type="entry name" value="LIPL48"/>
    <property type="match status" value="1"/>
</dbReference>
<feature type="chain" id="PRO_5019461268" description="Serine/threonine protein kinase" evidence="2">
    <location>
        <begin position="20"/>
        <end position="532"/>
    </location>
</feature>
<reference evidence="3 4" key="1">
    <citation type="submission" date="2018-12" db="EMBL/GenBank/DDBJ databases">
        <authorList>
            <person name="Li A."/>
            <person name="Zhang M."/>
            <person name="Zhu H."/>
        </authorList>
    </citation>
    <scope>NUCLEOTIDE SEQUENCE [LARGE SCALE GENOMIC DNA]</scope>
    <source>
        <strain evidence="3 4">R04H25</strain>
    </source>
</reference>
<dbReference type="OrthoDB" id="237393at2"/>
<dbReference type="EMBL" id="RSFE01000012">
    <property type="protein sequence ID" value="RWU08064.1"/>
    <property type="molecule type" value="Genomic_DNA"/>
</dbReference>